<evidence type="ECO:0000256" key="1">
    <source>
        <dbReference type="ARBA" id="ARBA00011738"/>
    </source>
</evidence>
<comment type="catalytic activity">
    <reaction evidence="8">
        <text>Endonucleolytic cleavage of RNA, removing extra 3' nucleotides from tRNA precursor, generating 3' termini of tRNAs. A 3'-hydroxy group is left at the tRNA terminus and a 5'-phosphoryl group is left at the trailer molecule.</text>
        <dbReference type="EC" id="3.1.26.11"/>
    </reaction>
</comment>
<dbReference type="Proteomes" id="UP001597561">
    <property type="component" value="Unassembled WGS sequence"/>
</dbReference>
<feature type="binding site" evidence="8">
    <location>
        <position position="68"/>
    </location>
    <ligand>
        <name>Zn(2+)</name>
        <dbReference type="ChEBI" id="CHEBI:29105"/>
        <label>2</label>
        <note>catalytic</note>
    </ligand>
</feature>
<dbReference type="SMART" id="SM00849">
    <property type="entry name" value="Lactamase_B"/>
    <property type="match status" value="1"/>
</dbReference>
<evidence type="ECO:0000256" key="5">
    <source>
        <dbReference type="ARBA" id="ARBA00022759"/>
    </source>
</evidence>
<evidence type="ECO:0000256" key="7">
    <source>
        <dbReference type="ARBA" id="ARBA00022833"/>
    </source>
</evidence>
<feature type="binding site" evidence="8">
    <location>
        <position position="210"/>
    </location>
    <ligand>
        <name>Zn(2+)</name>
        <dbReference type="ChEBI" id="CHEBI:29105"/>
        <label>1</label>
        <note>catalytic</note>
    </ligand>
</feature>
<dbReference type="PANTHER" id="PTHR46018:SF2">
    <property type="entry name" value="ZINC PHOSPHODIESTERASE ELAC PROTEIN 1"/>
    <property type="match status" value="1"/>
</dbReference>
<feature type="binding site" evidence="8">
    <location>
        <position position="210"/>
    </location>
    <ligand>
        <name>Zn(2+)</name>
        <dbReference type="ChEBI" id="CHEBI:29105"/>
        <label>2</label>
        <note>catalytic</note>
    </ligand>
</feature>
<dbReference type="GO" id="GO:0042781">
    <property type="term" value="F:3'-tRNA processing endoribonuclease activity"/>
    <property type="evidence" value="ECO:0007669"/>
    <property type="project" value="UniProtKB-EC"/>
</dbReference>
<evidence type="ECO:0000259" key="9">
    <source>
        <dbReference type="SMART" id="SM00849"/>
    </source>
</evidence>
<comment type="subunit">
    <text evidence="1 8">Homodimer.</text>
</comment>
<evidence type="ECO:0000313" key="11">
    <source>
        <dbReference type="Proteomes" id="UP001597561"/>
    </source>
</evidence>
<feature type="binding site" evidence="8">
    <location>
        <position position="65"/>
    </location>
    <ligand>
        <name>Zn(2+)</name>
        <dbReference type="ChEBI" id="CHEBI:29105"/>
        <label>1</label>
        <note>catalytic</note>
    </ligand>
</feature>
<keyword evidence="3 8" id="KW-0540">Nuclease</keyword>
<feature type="binding site" evidence="8">
    <location>
        <position position="67"/>
    </location>
    <ligand>
        <name>Zn(2+)</name>
        <dbReference type="ChEBI" id="CHEBI:29105"/>
        <label>2</label>
        <note>catalytic</note>
    </ligand>
</feature>
<feature type="binding site" evidence="8">
    <location>
        <position position="63"/>
    </location>
    <ligand>
        <name>Zn(2+)</name>
        <dbReference type="ChEBI" id="CHEBI:29105"/>
        <label>1</label>
        <note>catalytic</note>
    </ligand>
</feature>
<feature type="binding site" evidence="8">
    <location>
        <position position="268"/>
    </location>
    <ligand>
        <name>Zn(2+)</name>
        <dbReference type="ChEBI" id="CHEBI:29105"/>
        <label>2</label>
        <note>catalytic</note>
    </ligand>
</feature>
<dbReference type="InterPro" id="IPR036866">
    <property type="entry name" value="RibonucZ/Hydroxyglut_hydro"/>
</dbReference>
<evidence type="ECO:0000256" key="4">
    <source>
        <dbReference type="ARBA" id="ARBA00022723"/>
    </source>
</evidence>
<dbReference type="EMBL" id="JBHUPG010000027">
    <property type="protein sequence ID" value="MFD2913073.1"/>
    <property type="molecule type" value="Genomic_DNA"/>
</dbReference>
<gene>
    <name evidence="8 10" type="primary">rnz</name>
    <name evidence="10" type="ORF">ACFS5P_14395</name>
</gene>
<comment type="caution">
    <text evidence="10">The sequence shown here is derived from an EMBL/GenBank/DDBJ whole genome shotgun (WGS) entry which is preliminary data.</text>
</comment>
<reference evidence="11" key="1">
    <citation type="journal article" date="2019" name="Int. J. Syst. Evol. Microbiol.">
        <title>The Global Catalogue of Microorganisms (GCM) 10K type strain sequencing project: providing services to taxonomists for standard genome sequencing and annotation.</title>
        <authorList>
            <consortium name="The Broad Institute Genomics Platform"/>
            <consortium name="The Broad Institute Genome Sequencing Center for Infectious Disease"/>
            <person name="Wu L."/>
            <person name="Ma J."/>
        </authorList>
    </citation>
    <scope>NUCLEOTIDE SEQUENCE [LARGE SCALE GENOMIC DNA]</scope>
    <source>
        <strain evidence="11">KCTC 13528</strain>
    </source>
</reference>
<accession>A0ABW5ZN09</accession>
<keyword evidence="5 8" id="KW-0255">Endonuclease</keyword>
<evidence type="ECO:0000313" key="10">
    <source>
        <dbReference type="EMBL" id="MFD2913073.1"/>
    </source>
</evidence>
<dbReference type="InterPro" id="IPR001279">
    <property type="entry name" value="Metallo-B-lactamas"/>
</dbReference>
<dbReference type="NCBIfam" id="NF000801">
    <property type="entry name" value="PRK00055.1-3"/>
    <property type="match status" value="1"/>
</dbReference>
<dbReference type="InterPro" id="IPR013471">
    <property type="entry name" value="RNase_Z/BN"/>
</dbReference>
<dbReference type="CDD" id="cd07717">
    <property type="entry name" value="RNaseZ_ZiPD-like_MBL-fold"/>
    <property type="match status" value="1"/>
</dbReference>
<dbReference type="Gene3D" id="3.60.15.10">
    <property type="entry name" value="Ribonuclease Z/Hydroxyacylglutathione hydrolase-like"/>
    <property type="match status" value="1"/>
</dbReference>
<keyword evidence="11" id="KW-1185">Reference proteome</keyword>
<dbReference type="NCBIfam" id="TIGR02651">
    <property type="entry name" value="RNase_Z"/>
    <property type="match status" value="1"/>
</dbReference>
<evidence type="ECO:0000256" key="2">
    <source>
        <dbReference type="ARBA" id="ARBA00022694"/>
    </source>
</evidence>
<evidence type="ECO:0000256" key="3">
    <source>
        <dbReference type="ARBA" id="ARBA00022722"/>
    </source>
</evidence>
<dbReference type="EC" id="3.1.26.11" evidence="8"/>
<feature type="active site" description="Proton acceptor" evidence="8">
    <location>
        <position position="67"/>
    </location>
</feature>
<keyword evidence="4 8" id="KW-0479">Metal-binding</keyword>
<dbReference type="RefSeq" id="WP_204727758.1">
    <property type="nucleotide sequence ID" value="NZ_JAFBDK010000001.1"/>
</dbReference>
<protein>
    <recommendedName>
        <fullName evidence="8">Ribonuclease Z</fullName>
        <shortName evidence="8">RNase Z</shortName>
        <ecNumber evidence="8">3.1.26.11</ecNumber>
    </recommendedName>
    <alternativeName>
        <fullName evidence="8">tRNA 3 endonuclease</fullName>
    </alternativeName>
    <alternativeName>
        <fullName evidence="8">tRNase Z</fullName>
    </alternativeName>
</protein>
<feature type="domain" description="Metallo-beta-lactamase" evidence="9">
    <location>
        <begin position="18"/>
        <end position="268"/>
    </location>
</feature>
<dbReference type="SUPFAM" id="SSF56281">
    <property type="entry name" value="Metallo-hydrolase/oxidoreductase"/>
    <property type="match status" value="1"/>
</dbReference>
<sequence length="304" mass="33542">MRLHFLGTGAGVPAKERNVSAVVLKQINKDGDSWLFDCGEATQHQILQTSIKPRRITKVFITHLHGDHIFGLPGFLGSRSFQGGTGPLTVYGPAGIKDYIETSLRISKTYLKYELSVIEVSDGEEFTEDGFTISIRQLDHVIPSFGYRLVEKDQQGKLNSEKLQSIGIEPGPIYKQLKNGEKVMWNGRLIDGNHFLSEPKKGKVIAIAGDTRKCKAAADLAHKADVLIHEATFGSENEQLAKDYYHSTAAQAAETAKVAGVNTLWLTHISARYADGKESALLMQAKEIFPKTYIAEDLLEAEVD</sequence>
<comment type="similarity">
    <text evidence="8">Belongs to the RNase Z family.</text>
</comment>
<proteinExistence type="inferred from homology"/>
<keyword evidence="2 8" id="KW-0819">tRNA processing</keyword>
<organism evidence="10 11">
    <name type="scientific">Jeotgalibacillus terrae</name>
    <dbReference type="NCBI Taxonomy" id="587735"/>
    <lineage>
        <taxon>Bacteria</taxon>
        <taxon>Bacillati</taxon>
        <taxon>Bacillota</taxon>
        <taxon>Bacilli</taxon>
        <taxon>Bacillales</taxon>
        <taxon>Caryophanaceae</taxon>
        <taxon>Jeotgalibacillus</taxon>
    </lineage>
</organism>
<comment type="cofactor">
    <cofactor evidence="8">
        <name>Zn(2+)</name>
        <dbReference type="ChEBI" id="CHEBI:29105"/>
    </cofactor>
    <text evidence="8">Binds 2 Zn(2+) ions.</text>
</comment>
<dbReference type="HAMAP" id="MF_01818">
    <property type="entry name" value="RNase_Z_BN"/>
    <property type="match status" value="1"/>
</dbReference>
<comment type="function">
    <text evidence="8">Zinc phosphodiesterase, which displays some tRNA 3'-processing endonuclease activity. Probably involved in tRNA maturation, by removing a 3'-trailer from precursor tRNA.</text>
</comment>
<name>A0ABW5ZN09_9BACL</name>
<feature type="binding site" evidence="8">
    <location>
        <position position="140"/>
    </location>
    <ligand>
        <name>Zn(2+)</name>
        <dbReference type="ChEBI" id="CHEBI:29105"/>
        <label>1</label>
        <note>catalytic</note>
    </ligand>
</feature>
<evidence type="ECO:0000256" key="8">
    <source>
        <dbReference type="HAMAP-Rule" id="MF_01818"/>
    </source>
</evidence>
<dbReference type="Pfam" id="PF23023">
    <property type="entry name" value="Anti-Pycsar_Apyc1"/>
    <property type="match status" value="1"/>
</dbReference>
<evidence type="ECO:0000256" key="6">
    <source>
        <dbReference type="ARBA" id="ARBA00022801"/>
    </source>
</evidence>
<dbReference type="PANTHER" id="PTHR46018">
    <property type="entry name" value="ZINC PHOSPHODIESTERASE ELAC PROTEIN 1"/>
    <property type="match status" value="1"/>
</dbReference>
<keyword evidence="7 8" id="KW-0862">Zinc</keyword>
<keyword evidence="6 8" id="KW-0378">Hydrolase</keyword>